<feature type="coiled-coil region" evidence="1">
    <location>
        <begin position="282"/>
        <end position="309"/>
    </location>
</feature>
<dbReference type="Pfam" id="PF12532">
    <property type="entry name" value="DUF3732"/>
    <property type="match status" value="1"/>
</dbReference>
<reference evidence="2" key="1">
    <citation type="submission" date="2022-07" db="EMBL/GenBank/DDBJ databases">
        <title>Multi-strain Analysis of Pseudomonas putida Reveals Metabolic and Genetic Diversity.</title>
        <authorList>
            <person name="Monk J.M."/>
        </authorList>
    </citation>
    <scope>NUCLEOTIDE SEQUENCE</scope>
    <source>
        <strain evidence="2">17514</strain>
    </source>
</reference>
<dbReference type="RefSeq" id="WP_274079322.1">
    <property type="nucleotide sequence ID" value="NZ_JANIAN010000028.1"/>
</dbReference>
<keyword evidence="1" id="KW-0175">Coiled coil</keyword>
<dbReference type="InterPro" id="IPR022205">
    <property type="entry name" value="DUF3732"/>
</dbReference>
<dbReference type="AlphaFoldDB" id="A0A9X4D222"/>
<dbReference type="Proteomes" id="UP001150678">
    <property type="component" value="Unassembled WGS sequence"/>
</dbReference>
<accession>A0A9X4D222</accession>
<gene>
    <name evidence="2" type="ORF">NP533_19155</name>
</gene>
<proteinExistence type="predicted"/>
<evidence type="ECO:0000313" key="2">
    <source>
        <dbReference type="EMBL" id="MDD2108314.1"/>
    </source>
</evidence>
<protein>
    <submittedName>
        <fullName evidence="2">DUF3732 domain-containing protein</fullName>
    </submittedName>
</protein>
<comment type="caution">
    <text evidence="2">The sequence shown here is derived from an EMBL/GenBank/DDBJ whole genome shotgun (WGS) entry which is preliminary data.</text>
</comment>
<feature type="coiled-coil region" evidence="1">
    <location>
        <begin position="199"/>
        <end position="226"/>
    </location>
</feature>
<evidence type="ECO:0000256" key="1">
    <source>
        <dbReference type="SAM" id="Coils"/>
    </source>
</evidence>
<sequence length="662" mass="75412">MNFQIIRLIVWPKNPRHTPQIIKFEKGKVNVITGASRTGKSAIIPIIDYCLASSECQIPIDTIRDHSAWYGVIVESDEEQLLLARRGPIGRDASREFYVERAATVTIPNEIVETNESIDGVKLILNTVAGAPYLRLSAPEDNRPFQERLGFRDVTTLTFQSQDVVASQNILFYKTHGFEYRERLKNWFPYILGAENLETLTARHRLAAVQAKLQQLKREDERAKKVSQTWLDNMVGQVEVARQYGLVPEGTAKTNDPEILIQIAKIILETELAHPQTTTQAIQQSNEVITDLEKREDEISDEISLVKRRLRDLSRLKESFTSYGLSTRKRAERLHISQWLKDISAKDAACPVCGEHGHVNSTIEMGKIATAFEKAELESKKTKTIPTTFAREEELLKRQLDTALEKRAAIAGRLDLRISRSKELSAHFARRKNMFLFLGHLRASLTTFENLFNKNETGKEIEALEKEEKALKLLITPGSVERKTENALGQIELKTLTRLQSLDVESKYKKSPPKFSIKDLSLKVLSNDNDWHFLSEVGSASNWLSFHIAFICALHEFLNELNESCVPSFAVFDQPSQVYFPKTRRANEESIDQERNYLDEDVDAVRGIFKTLSDSVEAMKGKWQCIVLDHAGMDIYDGIANIHEVDVWRNGIKLIPAHWITE</sequence>
<organism evidence="2 3">
    <name type="scientific">Pseudomonas asiatica</name>
    <dbReference type="NCBI Taxonomy" id="2219225"/>
    <lineage>
        <taxon>Bacteria</taxon>
        <taxon>Pseudomonadati</taxon>
        <taxon>Pseudomonadota</taxon>
        <taxon>Gammaproteobacteria</taxon>
        <taxon>Pseudomonadales</taxon>
        <taxon>Pseudomonadaceae</taxon>
        <taxon>Pseudomonas</taxon>
    </lineage>
</organism>
<dbReference type="EMBL" id="JANIAN010000028">
    <property type="protein sequence ID" value="MDD2108314.1"/>
    <property type="molecule type" value="Genomic_DNA"/>
</dbReference>
<evidence type="ECO:0000313" key="3">
    <source>
        <dbReference type="Proteomes" id="UP001150678"/>
    </source>
</evidence>
<name>A0A9X4D222_9PSED</name>